<dbReference type="Proteomes" id="UP000835052">
    <property type="component" value="Unassembled WGS sequence"/>
</dbReference>
<dbReference type="InterPro" id="IPR051031">
    <property type="entry name" value="RING-box_E3_Ubiquitin_Ligase"/>
</dbReference>
<feature type="compositionally biased region" description="Polar residues" evidence="11">
    <location>
        <begin position="1"/>
        <end position="14"/>
    </location>
</feature>
<comment type="similarity">
    <text evidence="1">Belongs to the RING-box family.</text>
</comment>
<dbReference type="FunFam" id="3.30.40.10:FF:000460">
    <property type="entry name" value="Anaphase promoting complex subunit 11"/>
    <property type="match status" value="1"/>
</dbReference>
<keyword evidence="9" id="KW-0131">Cell cycle</keyword>
<dbReference type="GO" id="GO:0051301">
    <property type="term" value="P:cell division"/>
    <property type="evidence" value="ECO:0007669"/>
    <property type="project" value="UniProtKB-KW"/>
</dbReference>
<evidence type="ECO:0000256" key="8">
    <source>
        <dbReference type="ARBA" id="ARBA00022833"/>
    </source>
</evidence>
<evidence type="ECO:0000256" key="6">
    <source>
        <dbReference type="ARBA" id="ARBA00022776"/>
    </source>
</evidence>
<gene>
    <name evidence="13" type="ORF">CAUJ_LOCUS7300</name>
</gene>
<feature type="region of interest" description="Disordered" evidence="11">
    <location>
        <begin position="1"/>
        <end position="28"/>
    </location>
</feature>
<evidence type="ECO:0000256" key="1">
    <source>
        <dbReference type="ARBA" id="ARBA00009273"/>
    </source>
</evidence>
<dbReference type="OrthoDB" id="1681166at2759"/>
<evidence type="ECO:0000313" key="13">
    <source>
        <dbReference type="EMBL" id="CAD6191381.1"/>
    </source>
</evidence>
<dbReference type="Gene3D" id="3.30.40.10">
    <property type="entry name" value="Zinc/RING finger domain, C3HC4 (zinc finger)"/>
    <property type="match status" value="1"/>
</dbReference>
<accession>A0A8S1H9D8</accession>
<evidence type="ECO:0000256" key="3">
    <source>
        <dbReference type="ARBA" id="ARBA00022618"/>
    </source>
</evidence>
<dbReference type="GO" id="GO:0005680">
    <property type="term" value="C:anaphase-promoting complex"/>
    <property type="evidence" value="ECO:0007669"/>
    <property type="project" value="InterPro"/>
</dbReference>
<dbReference type="Pfam" id="PF12861">
    <property type="entry name" value="zf-ANAPC11"/>
    <property type="match status" value="1"/>
</dbReference>
<dbReference type="GO" id="GO:0031145">
    <property type="term" value="P:anaphase-promoting complex-dependent catabolic process"/>
    <property type="evidence" value="ECO:0007669"/>
    <property type="project" value="InterPro"/>
</dbReference>
<dbReference type="InterPro" id="IPR024991">
    <property type="entry name" value="RING-H2_APC11"/>
</dbReference>
<keyword evidence="4" id="KW-0479">Metal-binding</keyword>
<dbReference type="PANTHER" id="PTHR11210">
    <property type="entry name" value="RING BOX"/>
    <property type="match status" value="1"/>
</dbReference>
<evidence type="ECO:0000256" key="9">
    <source>
        <dbReference type="ARBA" id="ARBA00023306"/>
    </source>
</evidence>
<dbReference type="InterPro" id="IPR013083">
    <property type="entry name" value="Znf_RING/FYVE/PHD"/>
</dbReference>
<name>A0A8S1H9D8_9PELO</name>
<dbReference type="GO" id="GO:0097602">
    <property type="term" value="F:cullin family protein binding"/>
    <property type="evidence" value="ECO:0007669"/>
    <property type="project" value="InterPro"/>
</dbReference>
<dbReference type="SUPFAM" id="SSF57850">
    <property type="entry name" value="RING/U-box"/>
    <property type="match status" value="1"/>
</dbReference>
<keyword evidence="5 10" id="KW-0863">Zinc-finger</keyword>
<keyword evidence="3" id="KW-0132">Cell division</keyword>
<evidence type="ECO:0000256" key="7">
    <source>
        <dbReference type="ARBA" id="ARBA00022786"/>
    </source>
</evidence>
<comment type="caution">
    <text evidence="13">The sequence shown here is derived from an EMBL/GenBank/DDBJ whole genome shotgun (WGS) entry which is preliminary data.</text>
</comment>
<keyword evidence="8" id="KW-0862">Zinc</keyword>
<protein>
    <recommendedName>
        <fullName evidence="2">Anaphase-promoting complex subunit 11</fullName>
    </recommendedName>
</protein>
<evidence type="ECO:0000259" key="12">
    <source>
        <dbReference type="PROSITE" id="PS50089"/>
    </source>
</evidence>
<dbReference type="PROSITE" id="PS50089">
    <property type="entry name" value="ZF_RING_2"/>
    <property type="match status" value="1"/>
</dbReference>
<organism evidence="13 14">
    <name type="scientific">Caenorhabditis auriculariae</name>
    <dbReference type="NCBI Taxonomy" id="2777116"/>
    <lineage>
        <taxon>Eukaryota</taxon>
        <taxon>Metazoa</taxon>
        <taxon>Ecdysozoa</taxon>
        <taxon>Nematoda</taxon>
        <taxon>Chromadorea</taxon>
        <taxon>Rhabditida</taxon>
        <taxon>Rhabditina</taxon>
        <taxon>Rhabditomorpha</taxon>
        <taxon>Rhabditoidea</taxon>
        <taxon>Rhabditidae</taxon>
        <taxon>Peloderinae</taxon>
        <taxon>Caenorhabditis</taxon>
    </lineage>
</organism>
<sequence>MEQQSGTARYNKASSKGLEPVQDENLMNSRQKYLPKESVVLETKTRLKLTVNKLNVTAEWKWTEGGEDTCGICRMEFEAACTNCKFPGDDCPLVVGSCRHAFHMHCIVKWTEAASNQPKPQCPLCRQEWKFAT</sequence>
<keyword evidence="14" id="KW-1185">Reference proteome</keyword>
<feature type="domain" description="RING-type" evidence="12">
    <location>
        <begin position="81"/>
        <end position="126"/>
    </location>
</feature>
<evidence type="ECO:0000256" key="11">
    <source>
        <dbReference type="SAM" id="MobiDB-lite"/>
    </source>
</evidence>
<dbReference type="InterPro" id="IPR001841">
    <property type="entry name" value="Znf_RING"/>
</dbReference>
<evidence type="ECO:0000256" key="4">
    <source>
        <dbReference type="ARBA" id="ARBA00022723"/>
    </source>
</evidence>
<evidence type="ECO:0000256" key="10">
    <source>
        <dbReference type="PROSITE-ProRule" id="PRU00175"/>
    </source>
</evidence>
<dbReference type="EMBL" id="CAJGYM010000020">
    <property type="protein sequence ID" value="CAD6191381.1"/>
    <property type="molecule type" value="Genomic_DNA"/>
</dbReference>
<evidence type="ECO:0000313" key="14">
    <source>
        <dbReference type="Proteomes" id="UP000835052"/>
    </source>
</evidence>
<dbReference type="AlphaFoldDB" id="A0A8S1H9D8"/>
<reference evidence="13" key="1">
    <citation type="submission" date="2020-10" db="EMBL/GenBank/DDBJ databases">
        <authorList>
            <person name="Kikuchi T."/>
        </authorList>
    </citation>
    <scope>NUCLEOTIDE SEQUENCE</scope>
    <source>
        <strain evidence="13">NKZ352</strain>
    </source>
</reference>
<dbReference type="CDD" id="cd16456">
    <property type="entry name" value="RING-H2_APC11"/>
    <property type="match status" value="1"/>
</dbReference>
<evidence type="ECO:0000256" key="5">
    <source>
        <dbReference type="ARBA" id="ARBA00022771"/>
    </source>
</evidence>
<evidence type="ECO:0000256" key="2">
    <source>
        <dbReference type="ARBA" id="ARBA00013928"/>
    </source>
</evidence>
<dbReference type="GO" id="GO:0061630">
    <property type="term" value="F:ubiquitin protein ligase activity"/>
    <property type="evidence" value="ECO:0007669"/>
    <property type="project" value="InterPro"/>
</dbReference>
<keyword evidence="7" id="KW-0833">Ubl conjugation pathway</keyword>
<dbReference type="GO" id="GO:0008270">
    <property type="term" value="F:zinc ion binding"/>
    <property type="evidence" value="ECO:0007669"/>
    <property type="project" value="UniProtKB-KW"/>
</dbReference>
<proteinExistence type="inferred from homology"/>
<keyword evidence="6" id="KW-0498">Mitosis</keyword>